<dbReference type="InterPro" id="IPR003594">
    <property type="entry name" value="HATPase_dom"/>
</dbReference>
<keyword evidence="9" id="KW-0472">Membrane</keyword>
<evidence type="ECO:0000256" key="7">
    <source>
        <dbReference type="ARBA" id="ARBA00022840"/>
    </source>
</evidence>
<evidence type="ECO:0000256" key="2">
    <source>
        <dbReference type="ARBA" id="ARBA00012438"/>
    </source>
</evidence>
<dbReference type="InterPro" id="IPR000014">
    <property type="entry name" value="PAS"/>
</dbReference>
<gene>
    <name evidence="11" type="ORF">J3U87_17880</name>
</gene>
<feature type="domain" description="Histidine kinase" evidence="10">
    <location>
        <begin position="201"/>
        <end position="408"/>
    </location>
</feature>
<sequence>MSDDLLPILLVLTLVLVFVLLMGIRLVMLLMRREGRPLPRERSVQELLVETLRERSYGEQEALRSQRESTMALEALNLLHRTIMDHIPVAVAVLDFNGRVQYANGLFLDTLSVDSIKGQSLGTISDTLNGQWLEMRSLGEQSKSGVPLYIDGMPKIVHLTLTELPDLQFLFTMQDRTRFHALEEQVRLKRELALMGEMASGITHEVKNSLAVVQGRLQMMKYGNVEQNTEKIQLEVDHLLKFVTAFRKSSEGESVRKEVIPLREWFAELVDHWQGHEWGERVSFPADSELAGEVRGDRILLTTVINNLILNGLEAVAGAGDGDRAPSAWVRIWVAEDPHEMRIGVEDRGPGFAKNVTGKVFVPFVTSKKTGTGLGLFHSRKIMLEHGGSLEVREGLPTTLICHLPKNMD</sequence>
<evidence type="ECO:0000256" key="3">
    <source>
        <dbReference type="ARBA" id="ARBA00022553"/>
    </source>
</evidence>
<keyword evidence="6 11" id="KW-0418">Kinase</keyword>
<evidence type="ECO:0000259" key="10">
    <source>
        <dbReference type="PROSITE" id="PS50109"/>
    </source>
</evidence>
<dbReference type="SMART" id="SM00387">
    <property type="entry name" value="HATPase_c"/>
    <property type="match status" value="1"/>
</dbReference>
<dbReference type="GO" id="GO:0000155">
    <property type="term" value="F:phosphorelay sensor kinase activity"/>
    <property type="evidence" value="ECO:0007669"/>
    <property type="project" value="InterPro"/>
</dbReference>
<dbReference type="Proteomes" id="UP000663929">
    <property type="component" value="Chromosome"/>
</dbReference>
<dbReference type="PANTHER" id="PTHR43065:SF10">
    <property type="entry name" value="PEROXIDE STRESS-ACTIVATED HISTIDINE KINASE MAK3"/>
    <property type="match status" value="1"/>
</dbReference>
<dbReference type="Pfam" id="PF13188">
    <property type="entry name" value="PAS_8"/>
    <property type="match status" value="1"/>
</dbReference>
<reference evidence="11" key="1">
    <citation type="submission" date="2021-03" db="EMBL/GenBank/DDBJ databases">
        <title>Acanthopleuribacteraceae sp. M133.</title>
        <authorList>
            <person name="Wang G."/>
        </authorList>
    </citation>
    <scope>NUCLEOTIDE SEQUENCE</scope>
    <source>
        <strain evidence="11">M133</strain>
    </source>
</reference>
<evidence type="ECO:0000256" key="5">
    <source>
        <dbReference type="ARBA" id="ARBA00022741"/>
    </source>
</evidence>
<evidence type="ECO:0000256" key="9">
    <source>
        <dbReference type="SAM" id="Phobius"/>
    </source>
</evidence>
<dbReference type="PANTHER" id="PTHR43065">
    <property type="entry name" value="SENSOR HISTIDINE KINASE"/>
    <property type="match status" value="1"/>
</dbReference>
<keyword evidence="12" id="KW-1185">Reference proteome</keyword>
<dbReference type="InterPro" id="IPR004358">
    <property type="entry name" value="Sig_transdc_His_kin-like_C"/>
</dbReference>
<dbReference type="Pfam" id="PF02518">
    <property type="entry name" value="HATPase_c"/>
    <property type="match status" value="1"/>
</dbReference>
<dbReference type="SUPFAM" id="SSF55874">
    <property type="entry name" value="ATPase domain of HSP90 chaperone/DNA topoisomerase II/histidine kinase"/>
    <property type="match status" value="1"/>
</dbReference>
<dbReference type="RefSeq" id="WP_237384412.1">
    <property type="nucleotide sequence ID" value="NZ_CP071793.1"/>
</dbReference>
<dbReference type="PRINTS" id="PR00344">
    <property type="entry name" value="BCTRLSENSOR"/>
</dbReference>
<dbReference type="InterPro" id="IPR005467">
    <property type="entry name" value="His_kinase_dom"/>
</dbReference>
<dbReference type="InterPro" id="IPR035965">
    <property type="entry name" value="PAS-like_dom_sf"/>
</dbReference>
<dbReference type="EMBL" id="CP071793">
    <property type="protein sequence ID" value="QTD54318.1"/>
    <property type="molecule type" value="Genomic_DNA"/>
</dbReference>
<dbReference type="InterPro" id="IPR036890">
    <property type="entry name" value="HATPase_C_sf"/>
</dbReference>
<keyword evidence="9" id="KW-1133">Transmembrane helix</keyword>
<proteinExistence type="predicted"/>
<evidence type="ECO:0000256" key="6">
    <source>
        <dbReference type="ARBA" id="ARBA00022777"/>
    </source>
</evidence>
<keyword evidence="3" id="KW-0597">Phosphoprotein</keyword>
<evidence type="ECO:0000313" key="12">
    <source>
        <dbReference type="Proteomes" id="UP000663929"/>
    </source>
</evidence>
<dbReference type="SUPFAM" id="SSF55785">
    <property type="entry name" value="PYP-like sensor domain (PAS domain)"/>
    <property type="match status" value="1"/>
</dbReference>
<dbReference type="KEGG" id="scor:J3U87_17880"/>
<keyword evidence="8" id="KW-0902">Two-component regulatory system</keyword>
<evidence type="ECO:0000256" key="4">
    <source>
        <dbReference type="ARBA" id="ARBA00022679"/>
    </source>
</evidence>
<comment type="catalytic activity">
    <reaction evidence="1">
        <text>ATP + protein L-histidine = ADP + protein N-phospho-L-histidine.</text>
        <dbReference type="EC" id="2.7.13.3"/>
    </reaction>
</comment>
<evidence type="ECO:0000256" key="1">
    <source>
        <dbReference type="ARBA" id="ARBA00000085"/>
    </source>
</evidence>
<dbReference type="InterPro" id="IPR036097">
    <property type="entry name" value="HisK_dim/P_sf"/>
</dbReference>
<keyword evidence="7" id="KW-0067">ATP-binding</keyword>
<keyword evidence="9" id="KW-0812">Transmembrane</keyword>
<dbReference type="PROSITE" id="PS50109">
    <property type="entry name" value="HIS_KIN"/>
    <property type="match status" value="1"/>
</dbReference>
<dbReference type="Gene3D" id="3.30.565.10">
    <property type="entry name" value="Histidine kinase-like ATPase, C-terminal domain"/>
    <property type="match status" value="1"/>
</dbReference>
<organism evidence="11 12">
    <name type="scientific">Sulfidibacter corallicola</name>
    <dbReference type="NCBI Taxonomy" id="2818388"/>
    <lineage>
        <taxon>Bacteria</taxon>
        <taxon>Pseudomonadati</taxon>
        <taxon>Acidobacteriota</taxon>
        <taxon>Holophagae</taxon>
        <taxon>Acanthopleuribacterales</taxon>
        <taxon>Acanthopleuribacteraceae</taxon>
        <taxon>Sulfidibacter</taxon>
    </lineage>
</organism>
<keyword evidence="5" id="KW-0547">Nucleotide-binding</keyword>
<evidence type="ECO:0000256" key="8">
    <source>
        <dbReference type="ARBA" id="ARBA00023012"/>
    </source>
</evidence>
<keyword evidence="4" id="KW-0808">Transferase</keyword>
<evidence type="ECO:0000313" key="11">
    <source>
        <dbReference type="EMBL" id="QTD54318.1"/>
    </source>
</evidence>
<protein>
    <recommendedName>
        <fullName evidence="2">histidine kinase</fullName>
        <ecNumber evidence="2">2.7.13.3</ecNumber>
    </recommendedName>
</protein>
<name>A0A8A4TYK7_SULCO</name>
<dbReference type="EC" id="2.7.13.3" evidence="2"/>
<accession>A0A8A4TYK7</accession>
<dbReference type="GO" id="GO:0005524">
    <property type="term" value="F:ATP binding"/>
    <property type="evidence" value="ECO:0007669"/>
    <property type="project" value="UniProtKB-KW"/>
</dbReference>
<dbReference type="Gene3D" id="1.10.287.130">
    <property type="match status" value="1"/>
</dbReference>
<dbReference type="AlphaFoldDB" id="A0A8A4TYK7"/>
<dbReference type="SUPFAM" id="SSF47384">
    <property type="entry name" value="Homodimeric domain of signal transducing histidine kinase"/>
    <property type="match status" value="1"/>
</dbReference>
<feature type="transmembrane region" description="Helical" evidence="9">
    <location>
        <begin position="6"/>
        <end position="30"/>
    </location>
</feature>